<dbReference type="PANTHER" id="PTHR43899:SF13">
    <property type="entry name" value="RH59310P"/>
    <property type="match status" value="1"/>
</dbReference>
<proteinExistence type="inferred from homology"/>
<dbReference type="OrthoDB" id="9810734at2"/>
<dbReference type="Proteomes" id="UP000298050">
    <property type="component" value="Unassembled WGS sequence"/>
</dbReference>
<evidence type="ECO:0000313" key="3">
    <source>
        <dbReference type="EMBL" id="TGD74777.1"/>
    </source>
</evidence>
<evidence type="ECO:0000313" key="4">
    <source>
        <dbReference type="Proteomes" id="UP000298050"/>
    </source>
</evidence>
<dbReference type="InterPro" id="IPR036291">
    <property type="entry name" value="NAD(P)-bd_dom_sf"/>
</dbReference>
<dbReference type="PRINTS" id="PR00081">
    <property type="entry name" value="GDHRDH"/>
</dbReference>
<dbReference type="AlphaFoldDB" id="A0A4Z0M5U1"/>
<keyword evidence="2" id="KW-0560">Oxidoreductase</keyword>
<comment type="caution">
    <text evidence="3">The sequence shown here is derived from an EMBL/GenBank/DDBJ whole genome shotgun (WGS) entry which is preliminary data.</text>
</comment>
<sequence length="269" mass="28464">MSFLDKYGPWALIAGASEGTGRAFAERLAGEGLHCILVARRAAPLQALADELGARHGVECVTASIDLAAEDAVAQLLAAVGEREVGLYISNAGADTTNSQFLDVPFEAWQSQVNRSVVNVTHCCHHFGGLMRERGRGGILLVGSGSCYGGASYMAIYAACKAFDLCFGEGLWAELKPHGVDVLNLILGQTDTPAFRESLARSGRPVPPGLASPADVAERGLARLPFGPVHNWGQEDDVAAIMPSAAERRQRVEFISEVMAGMFAPAEPD</sequence>
<keyword evidence="4" id="KW-1185">Reference proteome</keyword>
<organism evidence="3 4">
    <name type="scientific">Mangrovimicrobium sediminis</name>
    <dbReference type="NCBI Taxonomy" id="2562682"/>
    <lineage>
        <taxon>Bacteria</taxon>
        <taxon>Pseudomonadati</taxon>
        <taxon>Pseudomonadota</taxon>
        <taxon>Gammaproteobacteria</taxon>
        <taxon>Cellvibrionales</taxon>
        <taxon>Halieaceae</taxon>
        <taxon>Mangrovimicrobium</taxon>
    </lineage>
</organism>
<evidence type="ECO:0000256" key="2">
    <source>
        <dbReference type="ARBA" id="ARBA00023002"/>
    </source>
</evidence>
<evidence type="ECO:0000256" key="1">
    <source>
        <dbReference type="ARBA" id="ARBA00006484"/>
    </source>
</evidence>
<dbReference type="InterPro" id="IPR002347">
    <property type="entry name" value="SDR_fam"/>
</dbReference>
<dbReference type="EMBL" id="SRLE01000005">
    <property type="protein sequence ID" value="TGD74777.1"/>
    <property type="molecule type" value="Genomic_DNA"/>
</dbReference>
<dbReference type="RefSeq" id="WP_135441864.1">
    <property type="nucleotide sequence ID" value="NZ_SRLE01000005.1"/>
</dbReference>
<comment type="similarity">
    <text evidence="1">Belongs to the short-chain dehydrogenases/reductases (SDR) family.</text>
</comment>
<dbReference type="GO" id="GO:0016491">
    <property type="term" value="F:oxidoreductase activity"/>
    <property type="evidence" value="ECO:0007669"/>
    <property type="project" value="UniProtKB-KW"/>
</dbReference>
<dbReference type="SUPFAM" id="SSF51735">
    <property type="entry name" value="NAD(P)-binding Rossmann-fold domains"/>
    <property type="match status" value="1"/>
</dbReference>
<name>A0A4Z0M5U1_9GAMM</name>
<accession>A0A4Z0M5U1</accession>
<gene>
    <name evidence="3" type="ORF">E4634_06135</name>
</gene>
<reference evidence="3 4" key="1">
    <citation type="submission" date="2019-04" db="EMBL/GenBank/DDBJ databases">
        <title>Taxonomy of novel Haliea sp. from mangrove soil of West Coast of India.</title>
        <authorList>
            <person name="Verma A."/>
            <person name="Kumar P."/>
            <person name="Krishnamurthi S."/>
        </authorList>
    </citation>
    <scope>NUCLEOTIDE SEQUENCE [LARGE SCALE GENOMIC DNA]</scope>
    <source>
        <strain evidence="3 4">SAOS-164</strain>
    </source>
</reference>
<dbReference type="InterPro" id="IPR051019">
    <property type="entry name" value="VLCFA-Steroid_DH"/>
</dbReference>
<dbReference type="Pfam" id="PF00106">
    <property type="entry name" value="adh_short"/>
    <property type="match status" value="1"/>
</dbReference>
<dbReference type="Gene3D" id="3.40.50.720">
    <property type="entry name" value="NAD(P)-binding Rossmann-like Domain"/>
    <property type="match status" value="1"/>
</dbReference>
<protein>
    <submittedName>
        <fullName evidence="3">SDR family NAD(P)-dependent oxidoreductase</fullName>
    </submittedName>
</protein>
<dbReference type="PANTHER" id="PTHR43899">
    <property type="entry name" value="RH59310P"/>
    <property type="match status" value="1"/>
</dbReference>